<evidence type="ECO:0000313" key="1">
    <source>
        <dbReference type="EMBL" id="JAE10208.1"/>
    </source>
</evidence>
<dbReference type="PANTHER" id="PTHR46313:SF1">
    <property type="entry name" value="FAD_NAD(P)-BINDING OXIDOREDUCTASE FAMILY PROTEIN"/>
    <property type="match status" value="1"/>
</dbReference>
<reference evidence="1" key="1">
    <citation type="submission" date="2014-09" db="EMBL/GenBank/DDBJ databases">
        <authorList>
            <person name="Magalhaes I.L.F."/>
            <person name="Oliveira U."/>
            <person name="Santos F.R."/>
            <person name="Vidigal T.H.D.A."/>
            <person name="Brescovit A.D."/>
            <person name="Santos A.J."/>
        </authorList>
    </citation>
    <scope>NUCLEOTIDE SEQUENCE</scope>
    <source>
        <tissue evidence="1">Shoot tissue taken approximately 20 cm above the soil surface</tissue>
    </source>
</reference>
<dbReference type="GO" id="GO:0016116">
    <property type="term" value="P:carotenoid metabolic process"/>
    <property type="evidence" value="ECO:0007669"/>
    <property type="project" value="InterPro"/>
</dbReference>
<dbReference type="InterPro" id="IPR036188">
    <property type="entry name" value="FAD/NAD-bd_sf"/>
</dbReference>
<protein>
    <submittedName>
        <fullName evidence="1">Uncharacterized protein</fullName>
    </submittedName>
</protein>
<dbReference type="EMBL" id="GBRH01187688">
    <property type="protein sequence ID" value="JAE10208.1"/>
    <property type="molecule type" value="Transcribed_RNA"/>
</dbReference>
<dbReference type="Gene3D" id="3.50.50.60">
    <property type="entry name" value="FAD/NAD(P)-binding domain"/>
    <property type="match status" value="1"/>
</dbReference>
<name>A0A0A9FPI5_ARUDO</name>
<organism evidence="1">
    <name type="scientific">Arundo donax</name>
    <name type="common">Giant reed</name>
    <name type="synonym">Donax arundinaceus</name>
    <dbReference type="NCBI Taxonomy" id="35708"/>
    <lineage>
        <taxon>Eukaryota</taxon>
        <taxon>Viridiplantae</taxon>
        <taxon>Streptophyta</taxon>
        <taxon>Embryophyta</taxon>
        <taxon>Tracheophyta</taxon>
        <taxon>Spermatophyta</taxon>
        <taxon>Magnoliopsida</taxon>
        <taxon>Liliopsida</taxon>
        <taxon>Poales</taxon>
        <taxon>Poaceae</taxon>
        <taxon>PACMAD clade</taxon>
        <taxon>Arundinoideae</taxon>
        <taxon>Arundineae</taxon>
        <taxon>Arundo</taxon>
    </lineage>
</organism>
<dbReference type="PANTHER" id="PTHR46313">
    <property type="match status" value="1"/>
</dbReference>
<dbReference type="InterPro" id="IPR045892">
    <property type="entry name" value="CrtISO-like"/>
</dbReference>
<proteinExistence type="predicted"/>
<reference evidence="1" key="2">
    <citation type="journal article" date="2015" name="Data Brief">
        <title>Shoot transcriptome of the giant reed, Arundo donax.</title>
        <authorList>
            <person name="Barrero R.A."/>
            <person name="Guerrero F.D."/>
            <person name="Moolhuijzen P."/>
            <person name="Goolsby J.A."/>
            <person name="Tidwell J."/>
            <person name="Bellgard S.E."/>
            <person name="Bellgard M.I."/>
        </authorList>
    </citation>
    <scope>NUCLEOTIDE SEQUENCE</scope>
    <source>
        <tissue evidence="1">Shoot tissue taken approximately 20 cm above the soil surface</tissue>
    </source>
</reference>
<sequence>MGLSAEMAYMFAEWYKPGCLLEYPLGGSGAIIDALVCGIEKFGSRLALRSHVEKILVENG</sequence>
<dbReference type="AlphaFoldDB" id="A0A0A9FPI5"/>
<accession>A0A0A9FPI5</accession>